<dbReference type="RefSeq" id="WP_078931004.1">
    <property type="nucleotide sequence ID" value="NZ_FUXC01000006.1"/>
</dbReference>
<keyword evidence="3" id="KW-0805">Transcription regulation</keyword>
<dbReference type="STRING" id="225004.SAMN02745152_01262"/>
<evidence type="ECO:0000256" key="4">
    <source>
        <dbReference type="ARBA" id="ARBA00023125"/>
    </source>
</evidence>
<dbReference type="EMBL" id="FUXC01000006">
    <property type="protein sequence ID" value="SJZ79915.1"/>
    <property type="molecule type" value="Genomic_DNA"/>
</dbReference>
<dbReference type="SMART" id="SM00448">
    <property type="entry name" value="REC"/>
    <property type="match status" value="1"/>
</dbReference>
<dbReference type="FunFam" id="3.40.50.2300:FF:000001">
    <property type="entry name" value="DNA-binding response regulator PhoB"/>
    <property type="match status" value="1"/>
</dbReference>
<evidence type="ECO:0000313" key="11">
    <source>
        <dbReference type="Proteomes" id="UP000190395"/>
    </source>
</evidence>
<feature type="domain" description="OmpR/PhoB-type" evidence="9">
    <location>
        <begin position="131"/>
        <end position="229"/>
    </location>
</feature>
<dbReference type="GO" id="GO:0032993">
    <property type="term" value="C:protein-DNA complex"/>
    <property type="evidence" value="ECO:0007669"/>
    <property type="project" value="TreeGrafter"/>
</dbReference>
<dbReference type="Gene3D" id="6.10.250.690">
    <property type="match status" value="1"/>
</dbReference>
<dbReference type="InterPro" id="IPR001867">
    <property type="entry name" value="OmpR/PhoB-type_DNA-bd"/>
</dbReference>
<dbReference type="PROSITE" id="PS50110">
    <property type="entry name" value="RESPONSE_REGULATORY"/>
    <property type="match status" value="1"/>
</dbReference>
<dbReference type="GO" id="GO:0000976">
    <property type="term" value="F:transcription cis-regulatory region binding"/>
    <property type="evidence" value="ECO:0007669"/>
    <property type="project" value="TreeGrafter"/>
</dbReference>
<dbReference type="GO" id="GO:0000156">
    <property type="term" value="F:phosphorelay response regulator activity"/>
    <property type="evidence" value="ECO:0007669"/>
    <property type="project" value="TreeGrafter"/>
</dbReference>
<dbReference type="Gene3D" id="3.40.50.2300">
    <property type="match status" value="1"/>
</dbReference>
<keyword evidence="1 6" id="KW-0597">Phosphoprotein</keyword>
<dbReference type="PANTHER" id="PTHR48111:SF40">
    <property type="entry name" value="PHOSPHATE REGULON TRANSCRIPTIONAL REGULATORY PROTEIN PHOB"/>
    <property type="match status" value="1"/>
</dbReference>
<organism evidence="10 11">
    <name type="scientific">Treponema berlinense</name>
    <dbReference type="NCBI Taxonomy" id="225004"/>
    <lineage>
        <taxon>Bacteria</taxon>
        <taxon>Pseudomonadati</taxon>
        <taxon>Spirochaetota</taxon>
        <taxon>Spirochaetia</taxon>
        <taxon>Spirochaetales</taxon>
        <taxon>Treponemataceae</taxon>
        <taxon>Treponema</taxon>
    </lineage>
</organism>
<dbReference type="InterPro" id="IPR011006">
    <property type="entry name" value="CheY-like_superfamily"/>
</dbReference>
<dbReference type="Pfam" id="PF00072">
    <property type="entry name" value="Response_reg"/>
    <property type="match status" value="1"/>
</dbReference>
<feature type="modified residue" description="4-aspartylphosphate" evidence="6">
    <location>
        <position position="51"/>
    </location>
</feature>
<name>A0A1T4NLA5_9SPIR</name>
<feature type="DNA-binding region" description="OmpR/PhoB-type" evidence="7">
    <location>
        <begin position="131"/>
        <end position="229"/>
    </location>
</feature>
<dbReference type="GeneID" id="303367504"/>
<dbReference type="InterPro" id="IPR039420">
    <property type="entry name" value="WalR-like"/>
</dbReference>
<evidence type="ECO:0000256" key="6">
    <source>
        <dbReference type="PROSITE-ProRule" id="PRU00169"/>
    </source>
</evidence>
<dbReference type="GO" id="GO:0005829">
    <property type="term" value="C:cytosol"/>
    <property type="evidence" value="ECO:0007669"/>
    <property type="project" value="TreeGrafter"/>
</dbReference>
<dbReference type="SUPFAM" id="SSF46894">
    <property type="entry name" value="C-terminal effector domain of the bipartite response regulators"/>
    <property type="match status" value="1"/>
</dbReference>
<evidence type="ECO:0000259" key="9">
    <source>
        <dbReference type="PROSITE" id="PS51755"/>
    </source>
</evidence>
<dbReference type="Proteomes" id="UP000190395">
    <property type="component" value="Unassembled WGS sequence"/>
</dbReference>
<dbReference type="Gene3D" id="1.10.10.10">
    <property type="entry name" value="Winged helix-like DNA-binding domain superfamily/Winged helix DNA-binding domain"/>
    <property type="match status" value="1"/>
</dbReference>
<evidence type="ECO:0000256" key="5">
    <source>
        <dbReference type="ARBA" id="ARBA00023163"/>
    </source>
</evidence>
<evidence type="ECO:0000256" key="2">
    <source>
        <dbReference type="ARBA" id="ARBA00023012"/>
    </source>
</evidence>
<protein>
    <submittedName>
        <fullName evidence="10">Two-component system, OmpR family, phosphate regulon response regulator PhoB</fullName>
    </submittedName>
</protein>
<proteinExistence type="predicted"/>
<dbReference type="AlphaFoldDB" id="A0A1T4NLA5"/>
<evidence type="ECO:0000313" key="10">
    <source>
        <dbReference type="EMBL" id="SJZ79915.1"/>
    </source>
</evidence>
<gene>
    <name evidence="10" type="ORF">SAMN02745152_01262</name>
</gene>
<feature type="domain" description="Response regulatory" evidence="8">
    <location>
        <begin position="2"/>
        <end position="118"/>
    </location>
</feature>
<dbReference type="Pfam" id="PF00486">
    <property type="entry name" value="Trans_reg_C"/>
    <property type="match status" value="1"/>
</dbReference>
<dbReference type="GO" id="GO:0006355">
    <property type="term" value="P:regulation of DNA-templated transcription"/>
    <property type="evidence" value="ECO:0007669"/>
    <property type="project" value="InterPro"/>
</dbReference>
<dbReference type="SMART" id="SM00862">
    <property type="entry name" value="Trans_reg_C"/>
    <property type="match status" value="1"/>
</dbReference>
<evidence type="ECO:0000256" key="1">
    <source>
        <dbReference type="ARBA" id="ARBA00022553"/>
    </source>
</evidence>
<dbReference type="InterPro" id="IPR001789">
    <property type="entry name" value="Sig_transdc_resp-reg_receiver"/>
</dbReference>
<dbReference type="PROSITE" id="PS51755">
    <property type="entry name" value="OMPR_PHOB"/>
    <property type="match status" value="1"/>
</dbReference>
<reference evidence="10 11" key="1">
    <citation type="submission" date="2017-02" db="EMBL/GenBank/DDBJ databases">
        <authorList>
            <person name="Peterson S.W."/>
        </authorList>
    </citation>
    <scope>NUCLEOTIDE SEQUENCE [LARGE SCALE GENOMIC DNA]</scope>
    <source>
        <strain evidence="10 11">ATCC BAA-909</strain>
    </source>
</reference>
<keyword evidence="2" id="KW-0902">Two-component regulatory system</keyword>
<evidence type="ECO:0000256" key="3">
    <source>
        <dbReference type="ARBA" id="ARBA00023015"/>
    </source>
</evidence>
<dbReference type="PANTHER" id="PTHR48111">
    <property type="entry name" value="REGULATOR OF RPOS"/>
    <property type="match status" value="1"/>
</dbReference>
<accession>A0A1T4NLA5</accession>
<evidence type="ECO:0000259" key="8">
    <source>
        <dbReference type="PROSITE" id="PS50110"/>
    </source>
</evidence>
<dbReference type="OrthoDB" id="341603at2"/>
<keyword evidence="5" id="KW-0804">Transcription</keyword>
<evidence type="ECO:0000256" key="7">
    <source>
        <dbReference type="PROSITE-ProRule" id="PRU01091"/>
    </source>
</evidence>
<sequence length="234" mass="25901">MKILITDDEESIRELIKYNVEKSGFETVCAENALQAVQFSRLEKPGLILLDLMLPDMSGLDVCRILKGDDSTRSIPIIMVTAKTEESDIVTGLELGADDYITKPFSTKVLLARIQSVLRRAQNQNSPAVSGDVLTAGPVSVDIPRHEILVEGKKVEFTATEFAILEHLVRHAGQVFSRQQIINAIKGSDYPVTERAIDVQILSIRHKLSDAGCKEMIETIRGVGYRMYGEEAAE</sequence>
<dbReference type="InterPro" id="IPR016032">
    <property type="entry name" value="Sig_transdc_resp-reg_C-effctor"/>
</dbReference>
<dbReference type="InterPro" id="IPR036388">
    <property type="entry name" value="WH-like_DNA-bd_sf"/>
</dbReference>
<keyword evidence="4 7" id="KW-0238">DNA-binding</keyword>
<keyword evidence="11" id="KW-1185">Reference proteome</keyword>
<dbReference type="CDD" id="cd00383">
    <property type="entry name" value="trans_reg_C"/>
    <property type="match status" value="1"/>
</dbReference>
<dbReference type="SUPFAM" id="SSF52172">
    <property type="entry name" value="CheY-like"/>
    <property type="match status" value="1"/>
</dbReference>